<organism evidence="2 3">
    <name type="scientific">Marmota monax</name>
    <name type="common">Woodchuck</name>
    <dbReference type="NCBI Taxonomy" id="9995"/>
    <lineage>
        <taxon>Eukaryota</taxon>
        <taxon>Metazoa</taxon>
        <taxon>Chordata</taxon>
        <taxon>Craniata</taxon>
        <taxon>Vertebrata</taxon>
        <taxon>Euteleostomi</taxon>
        <taxon>Mammalia</taxon>
        <taxon>Eutheria</taxon>
        <taxon>Euarchontoglires</taxon>
        <taxon>Glires</taxon>
        <taxon>Rodentia</taxon>
        <taxon>Sciuromorpha</taxon>
        <taxon>Sciuridae</taxon>
        <taxon>Xerinae</taxon>
        <taxon>Marmotini</taxon>
        <taxon>Marmota</taxon>
    </lineage>
</organism>
<feature type="non-terminal residue" evidence="2">
    <location>
        <position position="79"/>
    </location>
</feature>
<dbReference type="AlphaFoldDB" id="A0A5E4CDK4"/>
<proteinExistence type="predicted"/>
<gene>
    <name evidence="2" type="ORF">MONAX_5E021876</name>
</gene>
<evidence type="ECO:0000313" key="3">
    <source>
        <dbReference type="Proteomes" id="UP000335636"/>
    </source>
</evidence>
<accession>A0A5E4CDK4</accession>
<evidence type="ECO:0000313" key="2">
    <source>
        <dbReference type="EMBL" id="VTJ78932.1"/>
    </source>
</evidence>
<protein>
    <submittedName>
        <fullName evidence="2">Uncharacterized protein</fullName>
    </submittedName>
</protein>
<dbReference type="Proteomes" id="UP000335636">
    <property type="component" value="Unassembled WGS sequence"/>
</dbReference>
<name>A0A5E4CDK4_MARMO</name>
<comment type="caution">
    <text evidence="2">The sequence shown here is derived from an EMBL/GenBank/DDBJ whole genome shotgun (WGS) entry which is preliminary data.</text>
</comment>
<keyword evidence="3" id="KW-1185">Reference proteome</keyword>
<evidence type="ECO:0000256" key="1">
    <source>
        <dbReference type="SAM" id="MobiDB-lite"/>
    </source>
</evidence>
<dbReference type="EMBL" id="CABDUW010001137">
    <property type="protein sequence ID" value="VTJ78932.1"/>
    <property type="molecule type" value="Genomic_DNA"/>
</dbReference>
<feature type="region of interest" description="Disordered" evidence="1">
    <location>
        <begin position="24"/>
        <end position="79"/>
    </location>
</feature>
<reference evidence="2" key="1">
    <citation type="submission" date="2019-04" db="EMBL/GenBank/DDBJ databases">
        <authorList>
            <person name="Alioto T."/>
            <person name="Alioto T."/>
        </authorList>
    </citation>
    <scope>NUCLEOTIDE SEQUENCE [LARGE SCALE GENOMIC DNA]</scope>
</reference>
<sequence>MGANRPLAGRGSVAVLTVHGTLRAAGWAPPPESSPQREEDPRLGSPLCRKGPESLQQAGGGTGKPRVASIQPPSPASHA</sequence>